<evidence type="ECO:0000313" key="2">
    <source>
        <dbReference type="EMBL" id="GBM42887.1"/>
    </source>
</evidence>
<dbReference type="Proteomes" id="UP000499080">
    <property type="component" value="Unassembled WGS sequence"/>
</dbReference>
<dbReference type="InterPro" id="IPR036397">
    <property type="entry name" value="RNaseH_sf"/>
</dbReference>
<evidence type="ECO:0000313" key="3">
    <source>
        <dbReference type="Proteomes" id="UP000499080"/>
    </source>
</evidence>
<dbReference type="AlphaFoldDB" id="A0A4Y2FPC8"/>
<name>A0A4Y2FPC8_ARAVE</name>
<gene>
    <name evidence="2" type="ORF">AVEN_245710_1</name>
</gene>
<dbReference type="Pfam" id="PF13358">
    <property type="entry name" value="DDE_3"/>
    <property type="match status" value="1"/>
</dbReference>
<proteinExistence type="predicted"/>
<protein>
    <recommendedName>
        <fullName evidence="1">Tc1-like transposase DDE domain-containing protein</fullName>
    </recommendedName>
</protein>
<dbReference type="Gene3D" id="3.30.420.10">
    <property type="entry name" value="Ribonuclease H-like superfamily/Ribonuclease H"/>
    <property type="match status" value="1"/>
</dbReference>
<dbReference type="OrthoDB" id="9996331at2759"/>
<comment type="caution">
    <text evidence="2">The sequence shown here is derived from an EMBL/GenBank/DDBJ whole genome shotgun (WGS) entry which is preliminary data.</text>
</comment>
<sequence length="150" mass="16949">MVWARISLGGHIDLHVFHGGTLIGVRYRDEIIDPYVRPCAGAIGTNFILMDDNARPHRAVVVEGCLEGHGLKRMEWPAQSPDLNPKEHLLGYLGRQVAALSPPPRSLDQLEQSLLHVWSFLPISVFENLIDSMESRCRQCNQVRYGHIPY</sequence>
<accession>A0A4Y2FPC8</accession>
<organism evidence="2 3">
    <name type="scientific">Araneus ventricosus</name>
    <name type="common">Orbweaver spider</name>
    <name type="synonym">Epeira ventricosa</name>
    <dbReference type="NCBI Taxonomy" id="182803"/>
    <lineage>
        <taxon>Eukaryota</taxon>
        <taxon>Metazoa</taxon>
        <taxon>Ecdysozoa</taxon>
        <taxon>Arthropoda</taxon>
        <taxon>Chelicerata</taxon>
        <taxon>Arachnida</taxon>
        <taxon>Araneae</taxon>
        <taxon>Araneomorphae</taxon>
        <taxon>Entelegynae</taxon>
        <taxon>Araneoidea</taxon>
        <taxon>Araneidae</taxon>
        <taxon>Araneus</taxon>
    </lineage>
</organism>
<reference evidence="2 3" key="1">
    <citation type="journal article" date="2019" name="Sci. Rep.">
        <title>Orb-weaving spider Araneus ventricosus genome elucidates the spidroin gene catalogue.</title>
        <authorList>
            <person name="Kono N."/>
            <person name="Nakamura H."/>
            <person name="Ohtoshi R."/>
            <person name="Moran D.A.P."/>
            <person name="Shinohara A."/>
            <person name="Yoshida Y."/>
            <person name="Fujiwara M."/>
            <person name="Mori M."/>
            <person name="Tomita M."/>
            <person name="Arakawa K."/>
        </authorList>
    </citation>
    <scope>NUCLEOTIDE SEQUENCE [LARGE SCALE GENOMIC DNA]</scope>
</reference>
<keyword evidence="3" id="KW-1185">Reference proteome</keyword>
<evidence type="ECO:0000259" key="1">
    <source>
        <dbReference type="Pfam" id="PF13358"/>
    </source>
</evidence>
<dbReference type="EMBL" id="BGPR01001008">
    <property type="protein sequence ID" value="GBM42887.1"/>
    <property type="molecule type" value="Genomic_DNA"/>
</dbReference>
<dbReference type="InterPro" id="IPR038717">
    <property type="entry name" value="Tc1-like_DDE_dom"/>
</dbReference>
<dbReference type="GO" id="GO:0003676">
    <property type="term" value="F:nucleic acid binding"/>
    <property type="evidence" value="ECO:0007669"/>
    <property type="project" value="InterPro"/>
</dbReference>
<feature type="domain" description="Tc1-like transposase DDE" evidence="1">
    <location>
        <begin position="33"/>
        <end position="109"/>
    </location>
</feature>